<gene>
    <name evidence="1" type="ORF">MCHLDSM_05955</name>
</gene>
<reference evidence="1 2" key="1">
    <citation type="journal article" date="2015" name="Genome Biol. Evol.">
        <title>Characterization of Three Mycobacterium spp. with Potential Use in Bioremediation by Genome Sequencing and Comparative Genomics.</title>
        <authorList>
            <person name="Das S."/>
            <person name="Pettersson B.M."/>
            <person name="Behra P.R."/>
            <person name="Ramesh M."/>
            <person name="Dasgupta S."/>
            <person name="Bhattacharya A."/>
            <person name="Kirsebom L.A."/>
        </authorList>
    </citation>
    <scope>NUCLEOTIDE SEQUENCE [LARGE SCALE GENOMIC DNA]</scope>
    <source>
        <strain evidence="1 2">DSM 43826</strain>
    </source>
</reference>
<organism evidence="1 2">
    <name type="scientific">Mycolicibacterium chlorophenolicum</name>
    <dbReference type="NCBI Taxonomy" id="37916"/>
    <lineage>
        <taxon>Bacteria</taxon>
        <taxon>Bacillati</taxon>
        <taxon>Actinomycetota</taxon>
        <taxon>Actinomycetes</taxon>
        <taxon>Mycobacteriales</taxon>
        <taxon>Mycobacteriaceae</taxon>
        <taxon>Mycolicibacterium</taxon>
    </lineage>
</organism>
<dbReference type="RefSeq" id="WP_048473085.1">
    <property type="nucleotide sequence ID" value="NZ_JYNL01000065.1"/>
</dbReference>
<sequence length="212" mass="22912">MHELTIATDDTTNTTPYNDFDDAFRALMSHVIAHDLYLHAKWPTPRTATAFTLVHLDEAARQSRIIGTATIAPTAGKPVVAPYYSATAALRWTAQHTSTYEFGCDTDPGGRYPLAVLTAARAEARNSFTAGNIYPEAASLSDAGSPDVPRPTQHTFERLRDNAIHAARNRTITTPAELAAAVAAQLTPDTTAEQTAALIWYYALILWAASAP</sequence>
<dbReference type="EMBL" id="JYNL01000065">
    <property type="protein sequence ID" value="KMO69843.1"/>
    <property type="molecule type" value="Genomic_DNA"/>
</dbReference>
<evidence type="ECO:0000313" key="2">
    <source>
        <dbReference type="Proteomes" id="UP000036513"/>
    </source>
</evidence>
<dbReference type="STRING" id="37916.MCHLDSM_05955"/>
<dbReference type="PATRIC" id="fig|37916.4.peg.5977"/>
<keyword evidence="2" id="KW-1185">Reference proteome</keyword>
<name>A0A0J6VK56_9MYCO</name>
<accession>A0A0J6VK56</accession>
<comment type="caution">
    <text evidence="1">The sequence shown here is derived from an EMBL/GenBank/DDBJ whole genome shotgun (WGS) entry which is preliminary data.</text>
</comment>
<protein>
    <submittedName>
        <fullName evidence="1">Uncharacterized protein</fullName>
    </submittedName>
</protein>
<evidence type="ECO:0000313" key="1">
    <source>
        <dbReference type="EMBL" id="KMO69843.1"/>
    </source>
</evidence>
<proteinExistence type="predicted"/>
<dbReference type="Proteomes" id="UP000036513">
    <property type="component" value="Unassembled WGS sequence"/>
</dbReference>
<dbReference type="AlphaFoldDB" id="A0A0J6VK56"/>